<keyword evidence="2" id="KW-1185">Reference proteome</keyword>
<protein>
    <submittedName>
        <fullName evidence="1">Uncharacterized protein</fullName>
    </submittedName>
</protein>
<evidence type="ECO:0000313" key="1">
    <source>
        <dbReference type="EMBL" id="KAK9276618.1"/>
    </source>
</evidence>
<organism evidence="1 2">
    <name type="scientific">Liquidambar formosana</name>
    <name type="common">Formosan gum</name>
    <dbReference type="NCBI Taxonomy" id="63359"/>
    <lineage>
        <taxon>Eukaryota</taxon>
        <taxon>Viridiplantae</taxon>
        <taxon>Streptophyta</taxon>
        <taxon>Embryophyta</taxon>
        <taxon>Tracheophyta</taxon>
        <taxon>Spermatophyta</taxon>
        <taxon>Magnoliopsida</taxon>
        <taxon>eudicotyledons</taxon>
        <taxon>Gunneridae</taxon>
        <taxon>Pentapetalae</taxon>
        <taxon>Saxifragales</taxon>
        <taxon>Altingiaceae</taxon>
        <taxon>Liquidambar</taxon>
    </lineage>
</organism>
<name>A0AAP0RGM9_LIQFO</name>
<dbReference type="Proteomes" id="UP001415857">
    <property type="component" value="Unassembled WGS sequence"/>
</dbReference>
<evidence type="ECO:0000313" key="2">
    <source>
        <dbReference type="Proteomes" id="UP001415857"/>
    </source>
</evidence>
<gene>
    <name evidence="1" type="ORF">L1049_006154</name>
</gene>
<comment type="caution">
    <text evidence="1">The sequence shown here is derived from an EMBL/GenBank/DDBJ whole genome shotgun (WGS) entry which is preliminary data.</text>
</comment>
<dbReference type="EMBL" id="JBBPBK010000010">
    <property type="protein sequence ID" value="KAK9276618.1"/>
    <property type="molecule type" value="Genomic_DNA"/>
</dbReference>
<proteinExistence type="predicted"/>
<reference evidence="1 2" key="1">
    <citation type="journal article" date="2024" name="Plant J.">
        <title>Genome sequences and population genomics reveal climatic adaptation and genomic divergence between two closely related sweetgum species.</title>
        <authorList>
            <person name="Xu W.Q."/>
            <person name="Ren C.Q."/>
            <person name="Zhang X.Y."/>
            <person name="Comes H.P."/>
            <person name="Liu X.H."/>
            <person name="Li Y.G."/>
            <person name="Kettle C.J."/>
            <person name="Jalonen R."/>
            <person name="Gaisberger H."/>
            <person name="Ma Y.Z."/>
            <person name="Qiu Y.X."/>
        </authorList>
    </citation>
    <scope>NUCLEOTIDE SEQUENCE [LARGE SCALE GENOMIC DNA]</scope>
    <source>
        <strain evidence="1">Hangzhou</strain>
    </source>
</reference>
<sequence>MVDPQTFEPISTATFNKRNHGFNQNCINDLESAQRKPILDSGSTCTSLEKDFQVHWLQGDCHSVNIGLQNLEYLDYNDPELIAGVPIHLYDALRFDYE</sequence>
<dbReference type="AlphaFoldDB" id="A0AAP0RGM9"/>
<accession>A0AAP0RGM9</accession>